<dbReference type="AlphaFoldDB" id="A0A2P2MLV9"/>
<reference evidence="1" key="1">
    <citation type="submission" date="2018-02" db="EMBL/GenBank/DDBJ databases">
        <title>Rhizophora mucronata_Transcriptome.</title>
        <authorList>
            <person name="Meera S.P."/>
            <person name="Sreeshan A."/>
            <person name="Augustine A."/>
        </authorList>
    </citation>
    <scope>NUCLEOTIDE SEQUENCE</scope>
    <source>
        <tissue evidence="1">Leaf</tissue>
    </source>
</reference>
<accession>A0A2P2MLV9</accession>
<evidence type="ECO:0000313" key="1">
    <source>
        <dbReference type="EMBL" id="MBX31216.1"/>
    </source>
</evidence>
<proteinExistence type="predicted"/>
<dbReference type="EMBL" id="GGEC01050732">
    <property type="protein sequence ID" value="MBX31216.1"/>
    <property type="molecule type" value="Transcribed_RNA"/>
</dbReference>
<organism evidence="1">
    <name type="scientific">Rhizophora mucronata</name>
    <name type="common">Asiatic mangrove</name>
    <dbReference type="NCBI Taxonomy" id="61149"/>
    <lineage>
        <taxon>Eukaryota</taxon>
        <taxon>Viridiplantae</taxon>
        <taxon>Streptophyta</taxon>
        <taxon>Embryophyta</taxon>
        <taxon>Tracheophyta</taxon>
        <taxon>Spermatophyta</taxon>
        <taxon>Magnoliopsida</taxon>
        <taxon>eudicotyledons</taxon>
        <taxon>Gunneridae</taxon>
        <taxon>Pentapetalae</taxon>
        <taxon>rosids</taxon>
        <taxon>fabids</taxon>
        <taxon>Malpighiales</taxon>
        <taxon>Rhizophoraceae</taxon>
        <taxon>Rhizophora</taxon>
    </lineage>
</organism>
<protein>
    <submittedName>
        <fullName evidence="1">Uncharacterized protein MANES_12G008800</fullName>
    </submittedName>
</protein>
<sequence length="64" mass="7158">MPEIKSETFERRPSFARTDPIIPAPARIAILPTVTAIERATANDYEISASESRFAARRPSFHVT</sequence>
<name>A0A2P2MLV9_RHIMU</name>